<dbReference type="InterPro" id="IPR045865">
    <property type="entry name" value="ACT-like_dom_sf"/>
</dbReference>
<dbReference type="InterPro" id="IPR029752">
    <property type="entry name" value="D-isomer_DH_CS1"/>
</dbReference>
<evidence type="ECO:0000313" key="13">
    <source>
        <dbReference type="EMBL" id="HIZ89136.1"/>
    </source>
</evidence>
<dbReference type="FunFam" id="3.40.50.720:FF:000021">
    <property type="entry name" value="D-3-phosphoglycerate dehydrogenase"/>
    <property type="match status" value="1"/>
</dbReference>
<reference evidence="13" key="1">
    <citation type="journal article" date="2021" name="PeerJ">
        <title>Extensive microbial diversity within the chicken gut microbiome revealed by metagenomics and culture.</title>
        <authorList>
            <person name="Gilroy R."/>
            <person name="Ravi A."/>
            <person name="Getino M."/>
            <person name="Pursley I."/>
            <person name="Horton D.L."/>
            <person name="Alikhan N.F."/>
            <person name="Baker D."/>
            <person name="Gharbi K."/>
            <person name="Hall N."/>
            <person name="Watson M."/>
            <person name="Adriaenssens E.M."/>
            <person name="Foster-Nyarko E."/>
            <person name="Jarju S."/>
            <person name="Secka A."/>
            <person name="Antonio M."/>
            <person name="Oren A."/>
            <person name="Chaudhuri R.R."/>
            <person name="La Ragione R."/>
            <person name="Hildebrand F."/>
            <person name="Pallen M.J."/>
        </authorList>
    </citation>
    <scope>NUCLEOTIDE SEQUENCE</scope>
    <source>
        <strain evidence="13">ChiW4-1371</strain>
    </source>
</reference>
<evidence type="ECO:0000256" key="8">
    <source>
        <dbReference type="ARBA" id="ARBA00023299"/>
    </source>
</evidence>
<dbReference type="SUPFAM" id="SSF51735">
    <property type="entry name" value="NAD(P)-binding Rossmann-fold domains"/>
    <property type="match status" value="1"/>
</dbReference>
<dbReference type="SUPFAM" id="SSF55021">
    <property type="entry name" value="ACT-like"/>
    <property type="match status" value="1"/>
</dbReference>
<dbReference type="PANTHER" id="PTHR42789">
    <property type="entry name" value="D-ISOMER SPECIFIC 2-HYDROXYACID DEHYDROGENASE FAMILY PROTEIN (AFU_ORTHOLOGUE AFUA_6G10090)"/>
    <property type="match status" value="1"/>
</dbReference>
<dbReference type="CDD" id="cd04902">
    <property type="entry name" value="ACT_3PGDH-xct"/>
    <property type="match status" value="1"/>
</dbReference>
<gene>
    <name evidence="13" type="primary">serA</name>
    <name evidence="13" type="ORF">H9804_04265</name>
</gene>
<dbReference type="GO" id="GO:0006564">
    <property type="term" value="P:L-serine biosynthetic process"/>
    <property type="evidence" value="ECO:0007669"/>
    <property type="project" value="UniProtKB-UniRule"/>
</dbReference>
<evidence type="ECO:0000256" key="10">
    <source>
        <dbReference type="ARBA" id="ARBA00048731"/>
    </source>
</evidence>
<protein>
    <recommendedName>
        <fullName evidence="4 11">D-3-phosphoglycerate dehydrogenase</fullName>
        <ecNumber evidence="11">1.1.1.95</ecNumber>
    </recommendedName>
</protein>
<dbReference type="Gene3D" id="3.30.70.260">
    <property type="match status" value="1"/>
</dbReference>
<keyword evidence="7 11" id="KW-0520">NAD</keyword>
<dbReference type="Pfam" id="PF00389">
    <property type="entry name" value="2-Hacid_dh"/>
    <property type="match status" value="1"/>
</dbReference>
<dbReference type="Pfam" id="PF02826">
    <property type="entry name" value="2-Hacid_dh_C"/>
    <property type="match status" value="1"/>
</dbReference>
<evidence type="ECO:0000256" key="1">
    <source>
        <dbReference type="ARBA" id="ARBA00003800"/>
    </source>
</evidence>
<dbReference type="InterPro" id="IPR029753">
    <property type="entry name" value="D-isomer_DH_CS"/>
</dbReference>
<dbReference type="NCBIfam" id="TIGR01327">
    <property type="entry name" value="PGDH"/>
    <property type="match status" value="1"/>
</dbReference>
<keyword evidence="8 11" id="KW-0718">Serine biosynthesis</keyword>
<comment type="similarity">
    <text evidence="3 11">Belongs to the D-isomer specific 2-hydroxyacid dehydrogenase family.</text>
</comment>
<proteinExistence type="inferred from homology"/>
<comment type="caution">
    <text evidence="13">The sequence shown here is derived from an EMBL/GenBank/DDBJ whole genome shotgun (WGS) entry which is preliminary data.</text>
</comment>
<evidence type="ECO:0000256" key="3">
    <source>
        <dbReference type="ARBA" id="ARBA00005854"/>
    </source>
</evidence>
<evidence type="ECO:0000256" key="9">
    <source>
        <dbReference type="ARBA" id="ARBA00048126"/>
    </source>
</evidence>
<keyword evidence="5 11" id="KW-0028">Amino-acid biosynthesis</keyword>
<dbReference type="GO" id="GO:0051287">
    <property type="term" value="F:NAD binding"/>
    <property type="evidence" value="ECO:0007669"/>
    <property type="project" value="UniProtKB-UniRule"/>
</dbReference>
<sequence>MKKFDVLITDHIAEEGIEILEKAESINYEIRAGISNADLKPIIGNYDAVITRSGTTVDADLLENTGKLKIIGRAGVGLDNVDIETASKKGLIVMNAPTGNTYAAVELTMGMILAACRKIPAANQSVKAGEWNRKKFMGIQLLDKTLGIVGIGRIGGNVVTRCKAFGMKVLAYDPYVKQSRAENLGVTLCNSLDEVLSQADVITLHTPLTEETKGMIAKPQFDIMKNGAVFVNCARGGLVDEDALYEAVKSGKLFAAATDVFSYEPPKGMKLLELENIFVTPHIGANTHEGQKGVAVIICEQIVNALEGRSYANAVNIPYMKSLLPEELQRYFELARSMGRLASQFINGRPEEIRFTMVGKRFEEDFGERTFDSPFNYQPFTIAALKGFLEVVLEDSVSFINSPYLAKDRNIHVMESKTDHYDKYNDLLVLTVKTSDGKETTIGGTLFAENIGKILFIDNYTLDLEASGNYIYFRNNDRPGIVGKVATLLGEHNINIANFGLARVGSKGSEAISFVLVDDNVSPEVVKQISNLEDIIEAKYIRI</sequence>
<evidence type="ECO:0000259" key="12">
    <source>
        <dbReference type="PROSITE" id="PS51671"/>
    </source>
</evidence>
<organism evidence="13 14">
    <name type="scientific">Candidatus Mucispirillum faecigallinarum</name>
    <dbReference type="NCBI Taxonomy" id="2838699"/>
    <lineage>
        <taxon>Bacteria</taxon>
        <taxon>Pseudomonadati</taxon>
        <taxon>Deferribacterota</taxon>
        <taxon>Deferribacteres</taxon>
        <taxon>Deferribacterales</taxon>
        <taxon>Mucispirillaceae</taxon>
        <taxon>Mucispirillum</taxon>
    </lineage>
</organism>
<dbReference type="PROSITE" id="PS00671">
    <property type="entry name" value="D_2_HYDROXYACID_DH_3"/>
    <property type="match status" value="1"/>
</dbReference>
<evidence type="ECO:0000256" key="7">
    <source>
        <dbReference type="ARBA" id="ARBA00023027"/>
    </source>
</evidence>
<feature type="domain" description="ACT" evidence="12">
    <location>
        <begin position="470"/>
        <end position="543"/>
    </location>
</feature>
<dbReference type="InterPro" id="IPR036291">
    <property type="entry name" value="NAD(P)-bd_dom_sf"/>
</dbReference>
<dbReference type="InterPro" id="IPR006139">
    <property type="entry name" value="D-isomer_2_OHA_DH_cat_dom"/>
</dbReference>
<evidence type="ECO:0000256" key="2">
    <source>
        <dbReference type="ARBA" id="ARBA00005216"/>
    </source>
</evidence>
<dbReference type="SUPFAM" id="SSF52283">
    <property type="entry name" value="Formate/glycerate dehydrogenase catalytic domain-like"/>
    <property type="match status" value="1"/>
</dbReference>
<evidence type="ECO:0000256" key="11">
    <source>
        <dbReference type="RuleBase" id="RU363003"/>
    </source>
</evidence>
<dbReference type="PROSITE" id="PS00065">
    <property type="entry name" value="D_2_HYDROXYACID_DH_1"/>
    <property type="match status" value="1"/>
</dbReference>
<dbReference type="SUPFAM" id="SSF143548">
    <property type="entry name" value="Serine metabolism enzymes domain"/>
    <property type="match status" value="1"/>
</dbReference>
<dbReference type="EMBL" id="DXAQ01000067">
    <property type="protein sequence ID" value="HIZ89136.1"/>
    <property type="molecule type" value="Genomic_DNA"/>
</dbReference>
<dbReference type="InterPro" id="IPR006236">
    <property type="entry name" value="PGDH"/>
</dbReference>
<dbReference type="Pfam" id="PF19304">
    <property type="entry name" value="PGDH_inter"/>
    <property type="match status" value="1"/>
</dbReference>
<evidence type="ECO:0000256" key="5">
    <source>
        <dbReference type="ARBA" id="ARBA00022605"/>
    </source>
</evidence>
<dbReference type="Pfam" id="PF01842">
    <property type="entry name" value="ACT"/>
    <property type="match status" value="1"/>
</dbReference>
<dbReference type="CDD" id="cd12173">
    <property type="entry name" value="PGDH_4"/>
    <property type="match status" value="1"/>
</dbReference>
<dbReference type="InterPro" id="IPR050857">
    <property type="entry name" value="D-2-hydroxyacid_DH"/>
</dbReference>
<evidence type="ECO:0000256" key="4">
    <source>
        <dbReference type="ARBA" id="ARBA00021582"/>
    </source>
</evidence>
<reference evidence="13" key="2">
    <citation type="submission" date="2021-04" db="EMBL/GenBank/DDBJ databases">
        <authorList>
            <person name="Gilroy R."/>
        </authorList>
    </citation>
    <scope>NUCLEOTIDE SEQUENCE</scope>
    <source>
        <strain evidence="13">ChiW4-1371</strain>
    </source>
</reference>
<keyword evidence="6 11" id="KW-0560">Oxidoreductase</keyword>
<dbReference type="InterPro" id="IPR045626">
    <property type="entry name" value="PGDH_ASB_dom"/>
</dbReference>
<dbReference type="Gene3D" id="3.40.50.720">
    <property type="entry name" value="NAD(P)-binding Rossmann-like Domain"/>
    <property type="match status" value="2"/>
</dbReference>
<dbReference type="PROSITE" id="PS51671">
    <property type="entry name" value="ACT"/>
    <property type="match status" value="1"/>
</dbReference>
<evidence type="ECO:0000313" key="14">
    <source>
        <dbReference type="Proteomes" id="UP000824176"/>
    </source>
</evidence>
<evidence type="ECO:0000256" key="6">
    <source>
        <dbReference type="ARBA" id="ARBA00023002"/>
    </source>
</evidence>
<dbReference type="InterPro" id="IPR029009">
    <property type="entry name" value="ASB_dom_sf"/>
</dbReference>
<dbReference type="InterPro" id="IPR002912">
    <property type="entry name" value="ACT_dom"/>
</dbReference>
<dbReference type="Gene3D" id="3.30.1330.90">
    <property type="entry name" value="D-3-phosphoglycerate dehydrogenase, domain 3"/>
    <property type="match status" value="1"/>
</dbReference>
<dbReference type="Proteomes" id="UP000824176">
    <property type="component" value="Unassembled WGS sequence"/>
</dbReference>
<accession>A0A9D2KBI1</accession>
<name>A0A9D2KBI1_9BACT</name>
<dbReference type="InterPro" id="IPR006140">
    <property type="entry name" value="D-isomer_DH_NAD-bd"/>
</dbReference>
<dbReference type="AlphaFoldDB" id="A0A9D2KBI1"/>
<comment type="catalytic activity">
    <reaction evidence="9">
        <text>(R)-2-hydroxyglutarate + NAD(+) = 2-oxoglutarate + NADH + H(+)</text>
        <dbReference type="Rhea" id="RHEA:49612"/>
        <dbReference type="ChEBI" id="CHEBI:15378"/>
        <dbReference type="ChEBI" id="CHEBI:15801"/>
        <dbReference type="ChEBI" id="CHEBI:16810"/>
        <dbReference type="ChEBI" id="CHEBI:57540"/>
        <dbReference type="ChEBI" id="CHEBI:57945"/>
        <dbReference type="EC" id="1.1.1.399"/>
    </reaction>
</comment>
<dbReference type="GO" id="GO:0004617">
    <property type="term" value="F:phosphoglycerate dehydrogenase activity"/>
    <property type="evidence" value="ECO:0007669"/>
    <property type="project" value="UniProtKB-UniRule"/>
</dbReference>
<comment type="function">
    <text evidence="1">Catalyzes the reversible oxidation of 3-phospho-D-glycerate to 3-phosphonooxypyruvate, the first step of the phosphorylated L-serine biosynthesis pathway. Also catalyzes the reversible oxidation of 2-hydroxyglutarate to 2-oxoglutarate.</text>
</comment>
<dbReference type="EC" id="1.1.1.95" evidence="11"/>
<comment type="pathway">
    <text evidence="2 11">Amino-acid biosynthesis; L-serine biosynthesis; L-serine from 3-phospho-D-glycerate: step 1/3.</text>
</comment>
<comment type="catalytic activity">
    <reaction evidence="10 11">
        <text>(2R)-3-phosphoglycerate + NAD(+) = 3-phosphooxypyruvate + NADH + H(+)</text>
        <dbReference type="Rhea" id="RHEA:12641"/>
        <dbReference type="ChEBI" id="CHEBI:15378"/>
        <dbReference type="ChEBI" id="CHEBI:18110"/>
        <dbReference type="ChEBI" id="CHEBI:57540"/>
        <dbReference type="ChEBI" id="CHEBI:57945"/>
        <dbReference type="ChEBI" id="CHEBI:58272"/>
        <dbReference type="EC" id="1.1.1.95"/>
    </reaction>
</comment>
<dbReference type="PANTHER" id="PTHR42789:SF1">
    <property type="entry name" value="D-ISOMER SPECIFIC 2-HYDROXYACID DEHYDROGENASE FAMILY PROTEIN (AFU_ORTHOLOGUE AFUA_6G10090)"/>
    <property type="match status" value="1"/>
</dbReference>